<proteinExistence type="inferred from homology"/>
<comment type="caution">
    <text evidence="3">The sequence shown here is derived from an EMBL/GenBank/DDBJ whole genome shotgun (WGS) entry which is preliminary data.</text>
</comment>
<protein>
    <submittedName>
        <fullName evidence="3">MFS transporter</fullName>
    </submittedName>
</protein>
<dbReference type="InterPro" id="IPR039672">
    <property type="entry name" value="MFS_2"/>
</dbReference>
<accession>A0A4Q6XZP3</accession>
<feature type="transmembrane region" description="Helical" evidence="2">
    <location>
        <begin position="421"/>
        <end position="447"/>
    </location>
</feature>
<evidence type="ECO:0000256" key="2">
    <source>
        <dbReference type="SAM" id="Phobius"/>
    </source>
</evidence>
<evidence type="ECO:0000313" key="3">
    <source>
        <dbReference type="EMBL" id="RZF66010.1"/>
    </source>
</evidence>
<name>A0A4Q6XZP3_9SPHN</name>
<gene>
    <name evidence="3" type="ORF">EWE75_03190</name>
</gene>
<dbReference type="Gene3D" id="1.20.1250.20">
    <property type="entry name" value="MFS general substrate transporter like domains"/>
    <property type="match status" value="2"/>
</dbReference>
<dbReference type="RefSeq" id="WP_130155248.1">
    <property type="nucleotide sequence ID" value="NZ_SGIS01000003.1"/>
</dbReference>
<feature type="transmembrane region" description="Helical" evidence="2">
    <location>
        <begin position="194"/>
        <end position="213"/>
    </location>
</feature>
<evidence type="ECO:0000313" key="4">
    <source>
        <dbReference type="Proteomes" id="UP000292085"/>
    </source>
</evidence>
<feature type="transmembrane region" description="Helical" evidence="2">
    <location>
        <begin position="94"/>
        <end position="112"/>
    </location>
</feature>
<dbReference type="PANTHER" id="PTHR11328">
    <property type="entry name" value="MAJOR FACILITATOR SUPERFAMILY DOMAIN-CONTAINING PROTEIN"/>
    <property type="match status" value="1"/>
</dbReference>
<comment type="similarity">
    <text evidence="1">Belongs to the sodium:galactoside symporter (TC 2.A.2) family.</text>
</comment>
<keyword evidence="2" id="KW-1133">Transmembrane helix</keyword>
<feature type="transmembrane region" description="Helical" evidence="2">
    <location>
        <begin position="284"/>
        <end position="304"/>
    </location>
</feature>
<dbReference type="AlphaFoldDB" id="A0A4Q6XZP3"/>
<reference evidence="3 4" key="1">
    <citation type="submission" date="2019-02" db="EMBL/GenBank/DDBJ databases">
        <authorList>
            <person name="Li Y."/>
        </authorList>
    </citation>
    <scope>NUCLEOTIDE SEQUENCE [LARGE SCALE GENOMIC DNA]</scope>
    <source>
        <strain evidence="3 4">3-7</strain>
    </source>
</reference>
<keyword evidence="2" id="KW-0812">Transmembrane</keyword>
<organism evidence="3 4">
    <name type="scientific">Sphingomonas populi</name>
    <dbReference type="NCBI Taxonomy" id="2484750"/>
    <lineage>
        <taxon>Bacteria</taxon>
        <taxon>Pseudomonadati</taxon>
        <taxon>Pseudomonadota</taxon>
        <taxon>Alphaproteobacteria</taxon>
        <taxon>Sphingomonadales</taxon>
        <taxon>Sphingomonadaceae</taxon>
        <taxon>Sphingomonas</taxon>
    </lineage>
</organism>
<dbReference type="Pfam" id="PF13347">
    <property type="entry name" value="MFS_2"/>
    <property type="match status" value="1"/>
</dbReference>
<dbReference type="GO" id="GO:0015293">
    <property type="term" value="F:symporter activity"/>
    <property type="evidence" value="ECO:0007669"/>
    <property type="project" value="InterPro"/>
</dbReference>
<feature type="transmembrane region" description="Helical" evidence="2">
    <location>
        <begin position="158"/>
        <end position="182"/>
    </location>
</feature>
<evidence type="ECO:0000256" key="1">
    <source>
        <dbReference type="ARBA" id="ARBA00009617"/>
    </source>
</evidence>
<sequence>MIAATAQDAFEAEPARRTGLVPLIGYSFGQIAGQVFRDLPSLLLLFYMTSVLGIAPAVAGAAIFVPKLVWGVGSDLLVGILSDRWKRRFPRRNWLLIGALGAPAAMLLLFHVPHGSDSLRIGYVAIVFSLYMLVFASFSVPYLALAGELTSSPRQRNVLMAWRLAFTAVGVMVSGGIAPALVQRAGGGEHGFQTMAITLAVICPIALLIAWFGTRAANRRDTEVASHAPRVRMTAGEAARALLAPKFFIMLCANLLQLVGQGMSYAAMLYFLSYNMGRPDALTLIGGLVIAACAGILVAQPLWVGLAARFGKRNCYIAGATIHGLFYFIWGFGASWGASAAIALAFLAAIGNSGWAMLGFSMVADVAAEDERRAGLYSAAWISTDKIAFALGGTLLTGLIFSAFGFDSARAVAGLPQSDSALIGVMVVFGVVPGVLNFVGALLMCFAPKR</sequence>
<feature type="transmembrane region" description="Helical" evidence="2">
    <location>
        <begin position="342"/>
        <end position="366"/>
    </location>
</feature>
<dbReference type="SUPFAM" id="SSF103473">
    <property type="entry name" value="MFS general substrate transporter"/>
    <property type="match status" value="1"/>
</dbReference>
<dbReference type="InterPro" id="IPR036259">
    <property type="entry name" value="MFS_trans_sf"/>
</dbReference>
<feature type="transmembrane region" description="Helical" evidence="2">
    <location>
        <begin position="247"/>
        <end position="272"/>
    </location>
</feature>
<dbReference type="Proteomes" id="UP000292085">
    <property type="component" value="Unassembled WGS sequence"/>
</dbReference>
<dbReference type="PANTHER" id="PTHR11328:SF24">
    <property type="entry name" value="MAJOR FACILITATOR SUPERFAMILY (MFS) PROFILE DOMAIN-CONTAINING PROTEIN"/>
    <property type="match status" value="1"/>
</dbReference>
<keyword evidence="2" id="KW-0472">Membrane</keyword>
<dbReference type="EMBL" id="SGIS01000003">
    <property type="protein sequence ID" value="RZF66010.1"/>
    <property type="molecule type" value="Genomic_DNA"/>
</dbReference>
<feature type="transmembrane region" description="Helical" evidence="2">
    <location>
        <begin position="387"/>
        <end position="406"/>
    </location>
</feature>
<feature type="transmembrane region" description="Helical" evidence="2">
    <location>
        <begin position="316"/>
        <end position="336"/>
    </location>
</feature>
<dbReference type="GO" id="GO:0005886">
    <property type="term" value="C:plasma membrane"/>
    <property type="evidence" value="ECO:0007669"/>
    <property type="project" value="TreeGrafter"/>
</dbReference>
<dbReference type="OrthoDB" id="9764596at2"/>
<keyword evidence="4" id="KW-1185">Reference proteome</keyword>
<feature type="transmembrane region" description="Helical" evidence="2">
    <location>
        <begin position="124"/>
        <end position="146"/>
    </location>
</feature>
<dbReference type="GO" id="GO:0008643">
    <property type="term" value="P:carbohydrate transport"/>
    <property type="evidence" value="ECO:0007669"/>
    <property type="project" value="InterPro"/>
</dbReference>
<feature type="transmembrane region" description="Helical" evidence="2">
    <location>
        <begin position="44"/>
        <end position="65"/>
    </location>
</feature>